<proteinExistence type="predicted"/>
<evidence type="ECO:0000313" key="1">
    <source>
        <dbReference type="Proteomes" id="UP000046392"/>
    </source>
</evidence>
<accession>A0A0N5C613</accession>
<organism evidence="1 2">
    <name type="scientific">Strongyloides papillosus</name>
    <name type="common">Intestinal threadworm</name>
    <dbReference type="NCBI Taxonomy" id="174720"/>
    <lineage>
        <taxon>Eukaryota</taxon>
        <taxon>Metazoa</taxon>
        <taxon>Ecdysozoa</taxon>
        <taxon>Nematoda</taxon>
        <taxon>Chromadorea</taxon>
        <taxon>Rhabditida</taxon>
        <taxon>Tylenchina</taxon>
        <taxon>Panagrolaimomorpha</taxon>
        <taxon>Strongyloidoidea</taxon>
        <taxon>Strongyloididae</taxon>
        <taxon>Strongyloides</taxon>
    </lineage>
</organism>
<protein>
    <submittedName>
        <fullName evidence="2">Uncharacterized protein</fullName>
    </submittedName>
</protein>
<sequence>MPSESPTD</sequence>
<dbReference type="Proteomes" id="UP000046392">
    <property type="component" value="Unplaced"/>
</dbReference>
<name>A0A0N5C613_STREA</name>
<evidence type="ECO:0000313" key="2">
    <source>
        <dbReference type="WBParaSite" id="SPAL_0001338900.1"/>
    </source>
</evidence>
<keyword evidence="1" id="KW-1185">Reference proteome</keyword>
<dbReference type="WBParaSite" id="SPAL_0001338900.1">
    <property type="protein sequence ID" value="SPAL_0001338900.1"/>
    <property type="gene ID" value="SPAL_0001338900"/>
</dbReference>
<reference evidence="2" key="1">
    <citation type="submission" date="2017-02" db="UniProtKB">
        <authorList>
            <consortium name="WormBaseParasite"/>
        </authorList>
    </citation>
    <scope>IDENTIFICATION</scope>
</reference>